<name>A0A084SZI2_9BACT</name>
<accession>A0A084SZI2</accession>
<feature type="chain" id="PRO_5001782050" evidence="1">
    <location>
        <begin position="19"/>
        <end position="252"/>
    </location>
</feature>
<organism evidence="2 3">
    <name type="scientific">Archangium violaceum Cb vi76</name>
    <dbReference type="NCBI Taxonomy" id="1406225"/>
    <lineage>
        <taxon>Bacteria</taxon>
        <taxon>Pseudomonadati</taxon>
        <taxon>Myxococcota</taxon>
        <taxon>Myxococcia</taxon>
        <taxon>Myxococcales</taxon>
        <taxon>Cystobacterineae</taxon>
        <taxon>Archangiaceae</taxon>
        <taxon>Archangium</taxon>
    </lineage>
</organism>
<sequence length="252" mass="27237">MRILSVLTLLLLSTPALAEETRVVVRARARDGKFVGTSMGGAQVVLRDAETGQLLARGVTSGTTGDTQRLMKQPYSRGTQLADEKSAKFEATLALDEPRLVTVEVSGPEAQRQARITSSTQVWVIPGKHLTGDGIILELPGFVVDVLEPRAHEFIRLEGKPRNVPIRANLVLMCGCPTEPGGLWDSSKYELRAVVKRDGKPVTSVLLSYAGKTSAYEGQLSVQEKGAYEIIVTAYDPNTGNTGVDRTSFVVE</sequence>
<dbReference type="EMBL" id="JPMI01000035">
    <property type="protein sequence ID" value="KFA93867.1"/>
    <property type="molecule type" value="Genomic_DNA"/>
</dbReference>
<gene>
    <name evidence="2" type="ORF">Q664_06235</name>
</gene>
<evidence type="ECO:0000313" key="2">
    <source>
        <dbReference type="EMBL" id="KFA93867.1"/>
    </source>
</evidence>
<keyword evidence="1" id="KW-0732">Signal</keyword>
<feature type="signal peptide" evidence="1">
    <location>
        <begin position="1"/>
        <end position="18"/>
    </location>
</feature>
<protein>
    <submittedName>
        <fullName evidence="2">Uncharacterized protein</fullName>
    </submittedName>
</protein>
<dbReference type="RefSeq" id="WP_043390850.1">
    <property type="nucleotide sequence ID" value="NZ_JPMI01000035.1"/>
</dbReference>
<evidence type="ECO:0000313" key="3">
    <source>
        <dbReference type="Proteomes" id="UP000028547"/>
    </source>
</evidence>
<reference evidence="2 3" key="1">
    <citation type="submission" date="2014-07" db="EMBL/GenBank/DDBJ databases">
        <title>Draft Genome Sequence of Gephyronic Acid Producer, Cystobacter violaceus Strain Cb vi76.</title>
        <authorList>
            <person name="Stevens D.C."/>
            <person name="Young J."/>
            <person name="Carmichael R."/>
            <person name="Tan J."/>
            <person name="Taylor R.E."/>
        </authorList>
    </citation>
    <scope>NUCLEOTIDE SEQUENCE [LARGE SCALE GENOMIC DNA]</scope>
    <source>
        <strain evidence="2 3">Cb vi76</strain>
    </source>
</reference>
<comment type="caution">
    <text evidence="2">The sequence shown here is derived from an EMBL/GenBank/DDBJ whole genome shotgun (WGS) entry which is preliminary data.</text>
</comment>
<evidence type="ECO:0000256" key="1">
    <source>
        <dbReference type="SAM" id="SignalP"/>
    </source>
</evidence>
<proteinExistence type="predicted"/>
<dbReference type="Proteomes" id="UP000028547">
    <property type="component" value="Unassembled WGS sequence"/>
</dbReference>
<dbReference type="AlphaFoldDB" id="A0A084SZI2"/>